<evidence type="ECO:0000256" key="1">
    <source>
        <dbReference type="SAM" id="MobiDB-lite"/>
    </source>
</evidence>
<protein>
    <submittedName>
        <fullName evidence="2">Uncharacterized protein</fullName>
    </submittedName>
</protein>
<sequence length="134" mass="14226">MPARQGAIPLNLNPGDTLDERGNLSSNAIHVADKSHFLKAETSGIEQEASAANPEPMKRASNADSGLARLVVPEQCFSYPPTGLVHAVDLGLASNVKDSVNTFAALQDSEDLVEQQNPHPPFFSHTNPAAEQNA</sequence>
<feature type="region of interest" description="Disordered" evidence="1">
    <location>
        <begin position="40"/>
        <end position="63"/>
    </location>
</feature>
<keyword evidence="3" id="KW-1185">Reference proteome</keyword>
<evidence type="ECO:0000313" key="3">
    <source>
        <dbReference type="Proteomes" id="UP001279734"/>
    </source>
</evidence>
<reference evidence="2" key="1">
    <citation type="submission" date="2023-05" db="EMBL/GenBank/DDBJ databases">
        <title>Nepenthes gracilis genome sequencing.</title>
        <authorList>
            <person name="Fukushima K."/>
        </authorList>
    </citation>
    <scope>NUCLEOTIDE SEQUENCE</scope>
    <source>
        <strain evidence="2">SING2019-196</strain>
    </source>
</reference>
<evidence type="ECO:0000313" key="2">
    <source>
        <dbReference type="EMBL" id="GMH19191.1"/>
    </source>
</evidence>
<gene>
    <name evidence="2" type="ORF">Nepgr_021032</name>
</gene>
<dbReference type="Proteomes" id="UP001279734">
    <property type="component" value="Unassembled WGS sequence"/>
</dbReference>
<proteinExistence type="predicted"/>
<comment type="caution">
    <text evidence="2">The sequence shown here is derived from an EMBL/GenBank/DDBJ whole genome shotgun (WGS) entry which is preliminary data.</text>
</comment>
<dbReference type="EMBL" id="BSYO01000020">
    <property type="protein sequence ID" value="GMH19191.1"/>
    <property type="molecule type" value="Genomic_DNA"/>
</dbReference>
<feature type="region of interest" description="Disordered" evidence="1">
    <location>
        <begin position="110"/>
        <end position="134"/>
    </location>
</feature>
<dbReference type="AlphaFoldDB" id="A0AAD3T054"/>
<accession>A0AAD3T054</accession>
<organism evidence="2 3">
    <name type="scientific">Nepenthes gracilis</name>
    <name type="common">Slender pitcher plant</name>
    <dbReference type="NCBI Taxonomy" id="150966"/>
    <lineage>
        <taxon>Eukaryota</taxon>
        <taxon>Viridiplantae</taxon>
        <taxon>Streptophyta</taxon>
        <taxon>Embryophyta</taxon>
        <taxon>Tracheophyta</taxon>
        <taxon>Spermatophyta</taxon>
        <taxon>Magnoliopsida</taxon>
        <taxon>eudicotyledons</taxon>
        <taxon>Gunneridae</taxon>
        <taxon>Pentapetalae</taxon>
        <taxon>Caryophyllales</taxon>
        <taxon>Nepenthaceae</taxon>
        <taxon>Nepenthes</taxon>
    </lineage>
</organism>
<name>A0AAD3T054_NEPGR</name>
<feature type="compositionally biased region" description="Polar residues" evidence="1">
    <location>
        <begin position="124"/>
        <end position="134"/>
    </location>
</feature>